<dbReference type="SUPFAM" id="SSF117916">
    <property type="entry name" value="Fe-S cluster assembly (FSCA) domain-like"/>
    <property type="match status" value="1"/>
</dbReference>
<dbReference type="InterPro" id="IPR002744">
    <property type="entry name" value="MIP18-like"/>
</dbReference>
<keyword evidence="3" id="KW-1185">Reference proteome</keyword>
<evidence type="ECO:0000313" key="3">
    <source>
        <dbReference type="Proteomes" id="UP000388235"/>
    </source>
</evidence>
<dbReference type="OrthoDB" id="9805360at2"/>
<dbReference type="KEGG" id="llp:GH975_11700"/>
<dbReference type="InterPro" id="IPR034904">
    <property type="entry name" value="FSCA_dom_sf"/>
</dbReference>
<dbReference type="Proteomes" id="UP000388235">
    <property type="component" value="Chromosome"/>
</dbReference>
<evidence type="ECO:0000259" key="1">
    <source>
        <dbReference type="Pfam" id="PF01883"/>
    </source>
</evidence>
<evidence type="ECO:0000313" key="2">
    <source>
        <dbReference type="EMBL" id="QGG81350.1"/>
    </source>
</evidence>
<dbReference type="PANTHER" id="PTHR42831">
    <property type="entry name" value="FE-S PROTEIN MATURATION AUXILIARY FACTOR YITW"/>
    <property type="match status" value="1"/>
</dbReference>
<proteinExistence type="predicted"/>
<accession>A0A5Q2QHP3</accession>
<dbReference type="AlphaFoldDB" id="A0A5Q2QHP3"/>
<dbReference type="PANTHER" id="PTHR42831:SF1">
    <property type="entry name" value="FE-S PROTEIN MATURATION AUXILIARY FACTOR YITW"/>
    <property type="match status" value="1"/>
</dbReference>
<name>A0A5Q2QHP3_9GAMM</name>
<gene>
    <name evidence="2" type="ORF">GH975_11700</name>
</gene>
<dbReference type="Pfam" id="PF01883">
    <property type="entry name" value="FeS_assembly_P"/>
    <property type="match status" value="1"/>
</dbReference>
<protein>
    <submittedName>
        <fullName evidence="2">DUF59 domain-containing protein</fullName>
    </submittedName>
</protein>
<feature type="domain" description="MIP18 family-like" evidence="1">
    <location>
        <begin position="87"/>
        <end position="162"/>
    </location>
</feature>
<dbReference type="InterPro" id="IPR052339">
    <property type="entry name" value="Fe-S_Maturation_MIP18"/>
</dbReference>
<dbReference type="Gene3D" id="3.30.300.130">
    <property type="entry name" value="Fe-S cluster assembly (FSCA)"/>
    <property type="match status" value="1"/>
</dbReference>
<reference evidence="2 3" key="1">
    <citation type="submission" date="2019-11" db="EMBL/GenBank/DDBJ databases">
        <authorList>
            <person name="Khan S.A."/>
            <person name="Jeon C.O."/>
            <person name="Chun B.H."/>
        </authorList>
    </citation>
    <scope>NUCLEOTIDE SEQUENCE [LARGE SCALE GENOMIC DNA]</scope>
    <source>
        <strain evidence="2 3">IMCC 1097</strain>
    </source>
</reference>
<dbReference type="EMBL" id="CP045871">
    <property type="protein sequence ID" value="QGG81350.1"/>
    <property type="molecule type" value="Genomic_DNA"/>
</dbReference>
<sequence>MSQLKAGDPLRAQCVVAANRVPAGTATELPADALVKVTQALGESLTVEYQGNLYRIASESMPALGVRPPEAAAAVADVAANDEAILAAVDAQLRTCYDPEIPVDIVELGLIYEKRLSQLLDGRTHLRVLMTLTAPGCGMGPVIVSDIKQKLDALPVDVVDVELTFDPPWDRSRMSEAAALATGMF</sequence>
<organism evidence="2 3">
    <name type="scientific">Litorivicinus lipolyticus</name>
    <dbReference type="NCBI Taxonomy" id="418701"/>
    <lineage>
        <taxon>Bacteria</taxon>
        <taxon>Pseudomonadati</taxon>
        <taxon>Pseudomonadota</taxon>
        <taxon>Gammaproteobacteria</taxon>
        <taxon>Oceanospirillales</taxon>
        <taxon>Litorivicinaceae</taxon>
        <taxon>Litorivicinus</taxon>
    </lineage>
</organism>